<reference evidence="3 4" key="1">
    <citation type="submission" date="2016-09" db="EMBL/GenBank/DDBJ databases">
        <title>Extensive genetic diversity and differential bi-allelic expression allows diatom success in the polar Southern Ocean.</title>
        <authorList>
            <consortium name="DOE Joint Genome Institute"/>
            <person name="Mock T."/>
            <person name="Otillar R.P."/>
            <person name="Strauss J."/>
            <person name="Dupont C."/>
            <person name="Frickenhaus S."/>
            <person name="Maumus F."/>
            <person name="Mcmullan M."/>
            <person name="Sanges R."/>
            <person name="Schmutz J."/>
            <person name="Toseland A."/>
            <person name="Valas R."/>
            <person name="Veluchamy A."/>
            <person name="Ward B.J."/>
            <person name="Allen A."/>
            <person name="Barry K."/>
            <person name="Falciatore A."/>
            <person name="Ferrante M."/>
            <person name="Fortunato A.E."/>
            <person name="Gloeckner G."/>
            <person name="Gruber A."/>
            <person name="Hipkin R."/>
            <person name="Janech M."/>
            <person name="Kroth P."/>
            <person name="Leese F."/>
            <person name="Lindquist E."/>
            <person name="Lyon B.R."/>
            <person name="Martin J."/>
            <person name="Mayer C."/>
            <person name="Parker M."/>
            <person name="Quesneville H."/>
            <person name="Raymond J."/>
            <person name="Uhlig C."/>
            <person name="Valentin K.U."/>
            <person name="Worden A.Z."/>
            <person name="Armbrust E.V."/>
            <person name="Bowler C."/>
            <person name="Green B."/>
            <person name="Moulton V."/>
            <person name="Van Oosterhout C."/>
            <person name="Grigoriev I."/>
        </authorList>
    </citation>
    <scope>NUCLEOTIDE SEQUENCE [LARGE SCALE GENOMIC DNA]</scope>
    <source>
        <strain evidence="3 4">CCMP1102</strain>
    </source>
</reference>
<evidence type="ECO:0000313" key="3">
    <source>
        <dbReference type="EMBL" id="OEU23626.1"/>
    </source>
</evidence>
<proteinExistence type="predicted"/>
<feature type="transmembrane region" description="Helical" evidence="2">
    <location>
        <begin position="58"/>
        <end position="85"/>
    </location>
</feature>
<protein>
    <submittedName>
        <fullName evidence="3">Uncharacterized protein</fullName>
    </submittedName>
</protein>
<dbReference type="Proteomes" id="UP000095751">
    <property type="component" value="Unassembled WGS sequence"/>
</dbReference>
<evidence type="ECO:0000313" key="4">
    <source>
        <dbReference type="Proteomes" id="UP000095751"/>
    </source>
</evidence>
<keyword evidence="2" id="KW-0812">Transmembrane</keyword>
<organism evidence="3 4">
    <name type="scientific">Fragilariopsis cylindrus CCMP1102</name>
    <dbReference type="NCBI Taxonomy" id="635003"/>
    <lineage>
        <taxon>Eukaryota</taxon>
        <taxon>Sar</taxon>
        <taxon>Stramenopiles</taxon>
        <taxon>Ochrophyta</taxon>
        <taxon>Bacillariophyta</taxon>
        <taxon>Bacillariophyceae</taxon>
        <taxon>Bacillariophycidae</taxon>
        <taxon>Bacillariales</taxon>
        <taxon>Bacillariaceae</taxon>
        <taxon>Fragilariopsis</taxon>
    </lineage>
</organism>
<dbReference type="AlphaFoldDB" id="A0A1E7FZQ2"/>
<feature type="transmembrane region" description="Helical" evidence="2">
    <location>
        <begin position="97"/>
        <end position="117"/>
    </location>
</feature>
<name>A0A1E7FZQ2_9STRA</name>
<evidence type="ECO:0000256" key="1">
    <source>
        <dbReference type="SAM" id="MobiDB-lite"/>
    </source>
</evidence>
<keyword evidence="2" id="KW-1133">Transmembrane helix</keyword>
<dbReference type="InParanoid" id="A0A1E7FZQ2"/>
<sequence>MTSDARYINANAQQQQQQQQQQQNPGVAVAVAVNNATTTTPTTTPPGYNSGRRSIARYILWLVVLTLMSGKYLPSGLLSALSIIILKEGTLFSGKNIKWMILSMISFLSSLIAYAFFRGSQQIDDERAYTLYITFWLASKSIQLIWGIVLGLFLFSAATSDPSSSSFDPTTAAATATTASLAPTTSDPSSSSFDPTTAAATTTASLAPSDNNNNNNSNIKKIE</sequence>
<keyword evidence="4" id="KW-1185">Reference proteome</keyword>
<feature type="region of interest" description="Disordered" evidence="1">
    <location>
        <begin position="178"/>
        <end position="223"/>
    </location>
</feature>
<dbReference type="KEGG" id="fcy:FRACYDRAFT_233796"/>
<evidence type="ECO:0000256" key="2">
    <source>
        <dbReference type="SAM" id="Phobius"/>
    </source>
</evidence>
<accession>A0A1E7FZQ2</accession>
<keyword evidence="2" id="KW-0472">Membrane</keyword>
<gene>
    <name evidence="3" type="ORF">FRACYDRAFT_233796</name>
</gene>
<dbReference type="EMBL" id="KV784353">
    <property type="protein sequence ID" value="OEU23626.1"/>
    <property type="molecule type" value="Genomic_DNA"/>
</dbReference>
<dbReference type="OrthoDB" id="53218at2759"/>
<feature type="transmembrane region" description="Helical" evidence="2">
    <location>
        <begin position="129"/>
        <end position="155"/>
    </location>
</feature>